<feature type="transmembrane region" description="Helical" evidence="8">
    <location>
        <begin position="220"/>
        <end position="237"/>
    </location>
</feature>
<dbReference type="InterPro" id="IPR000515">
    <property type="entry name" value="MetI-like"/>
</dbReference>
<comment type="similarity">
    <text evidence="8">Belongs to the binding-protein-dependent transport system permease family.</text>
</comment>
<evidence type="ECO:0000256" key="2">
    <source>
        <dbReference type="ARBA" id="ARBA00022448"/>
    </source>
</evidence>
<evidence type="ECO:0000256" key="1">
    <source>
        <dbReference type="ARBA" id="ARBA00004429"/>
    </source>
</evidence>
<accession>A0ABS2NNC8</accession>
<comment type="caution">
    <text evidence="10">The sequence shown here is derived from an EMBL/GenBank/DDBJ whole genome shotgun (WGS) entry which is preliminary data.</text>
</comment>
<evidence type="ECO:0000256" key="3">
    <source>
        <dbReference type="ARBA" id="ARBA00022475"/>
    </source>
</evidence>
<name>A0ABS2NNC8_9FIRM</name>
<dbReference type="SUPFAM" id="SSF161098">
    <property type="entry name" value="MetI-like"/>
    <property type="match status" value="2"/>
</dbReference>
<keyword evidence="4" id="KW-0997">Cell inner membrane</keyword>
<proteinExistence type="inferred from homology"/>
<keyword evidence="3" id="KW-1003">Cell membrane</keyword>
<evidence type="ECO:0000256" key="4">
    <source>
        <dbReference type="ARBA" id="ARBA00022519"/>
    </source>
</evidence>
<dbReference type="Pfam" id="PF00528">
    <property type="entry name" value="BPD_transp_1"/>
    <property type="match status" value="2"/>
</dbReference>
<feature type="transmembrane region" description="Helical" evidence="8">
    <location>
        <begin position="329"/>
        <end position="353"/>
    </location>
</feature>
<organism evidence="10 11">
    <name type="scientific">Alkaliphilus hydrothermalis</name>
    <dbReference type="NCBI Taxonomy" id="1482730"/>
    <lineage>
        <taxon>Bacteria</taxon>
        <taxon>Bacillati</taxon>
        <taxon>Bacillota</taxon>
        <taxon>Clostridia</taxon>
        <taxon>Peptostreptococcales</taxon>
        <taxon>Natronincolaceae</taxon>
        <taxon>Alkaliphilus</taxon>
    </lineage>
</organism>
<gene>
    <name evidence="10" type="ORF">JOC73_000963</name>
</gene>
<feature type="transmembrane region" description="Helical" evidence="8">
    <location>
        <begin position="519"/>
        <end position="541"/>
    </location>
</feature>
<evidence type="ECO:0000259" key="9">
    <source>
        <dbReference type="PROSITE" id="PS50928"/>
    </source>
</evidence>
<feature type="transmembrane region" description="Helical" evidence="8">
    <location>
        <begin position="243"/>
        <end position="260"/>
    </location>
</feature>
<feature type="transmembrane region" description="Helical" evidence="8">
    <location>
        <begin position="102"/>
        <end position="125"/>
    </location>
</feature>
<feature type="transmembrane region" description="Helical" evidence="8">
    <location>
        <begin position="469"/>
        <end position="486"/>
    </location>
</feature>
<sequence length="552" mass="62437">MLSLRKLKLEFNGWAVLSLLIILLIILPNINILSNVFKEANDNWVHIKTYLLEEYVINTLVILLFTGAFSLIIGTSLAWLVSVYDFPLRGFFRWTLILPLAIPPYIAAYTYTGLINYTGVIQTFLRNFFDLKINQKYANIMTIEGSIFIFTMFLFPYVYTITRAFIEKQSASLIETSRVLGRKPLEIFWVVVLPISRAAIIGSTTLVLLEVLNDYGVVQYFNIPTFSTAIFRTWFAFGDVNTAIKLAGLLMIVVVSILFLEHLLRGRKKFAYTTTKVRPIKRIKLKGLKAALAFGYSFSVLSIGFLIPTLQLLYWAFLTYKKIFNSKFLILMLNSISLALISSIIIIMLALIVANYTRISKSILGRICAKLTILGYSIPGAVIAIGVVVMFIALDSQLLWLYRLFNTDSKLVLSTSIAMLCAAYIIRYLGIGFNSVETGFEKVGKTFFEASRTLGMTITETFFKVDIKMIGPAILSGFILVFVDIMKELPLTLILRPFNFHTLATQAYKYASDENIYEAAIPSLIIILISFTSILIFHRLVDKEGEDNGHRN</sequence>
<evidence type="ECO:0000256" key="5">
    <source>
        <dbReference type="ARBA" id="ARBA00022692"/>
    </source>
</evidence>
<dbReference type="Proteomes" id="UP001314796">
    <property type="component" value="Unassembled WGS sequence"/>
</dbReference>
<dbReference type="Gene3D" id="1.10.3720.10">
    <property type="entry name" value="MetI-like"/>
    <property type="match status" value="2"/>
</dbReference>
<feature type="transmembrane region" description="Helical" evidence="8">
    <location>
        <begin position="187"/>
        <end position="208"/>
    </location>
</feature>
<keyword evidence="5 8" id="KW-0812">Transmembrane</keyword>
<feature type="transmembrane region" description="Helical" evidence="8">
    <location>
        <begin position="137"/>
        <end position="159"/>
    </location>
</feature>
<dbReference type="PANTHER" id="PTHR43357:SF3">
    <property type="entry name" value="FE(3+)-TRANSPORT SYSTEM PERMEASE PROTEIN FBPB 2"/>
    <property type="match status" value="1"/>
</dbReference>
<reference evidence="10 11" key="1">
    <citation type="submission" date="2021-01" db="EMBL/GenBank/DDBJ databases">
        <title>Genomic Encyclopedia of Type Strains, Phase IV (KMG-IV): sequencing the most valuable type-strain genomes for metagenomic binning, comparative biology and taxonomic classification.</title>
        <authorList>
            <person name="Goeker M."/>
        </authorList>
    </citation>
    <scope>NUCLEOTIDE SEQUENCE [LARGE SCALE GENOMIC DNA]</scope>
    <source>
        <strain evidence="10 11">DSM 25890</strain>
    </source>
</reference>
<keyword evidence="7 8" id="KW-0472">Membrane</keyword>
<evidence type="ECO:0000256" key="7">
    <source>
        <dbReference type="ARBA" id="ARBA00023136"/>
    </source>
</evidence>
<dbReference type="CDD" id="cd06261">
    <property type="entry name" value="TM_PBP2"/>
    <property type="match status" value="2"/>
</dbReference>
<keyword evidence="2 8" id="KW-0813">Transport</keyword>
<feature type="transmembrane region" description="Helical" evidence="8">
    <location>
        <begin position="12"/>
        <end position="34"/>
    </location>
</feature>
<feature type="transmembrane region" description="Helical" evidence="8">
    <location>
        <begin position="373"/>
        <end position="392"/>
    </location>
</feature>
<keyword evidence="6 8" id="KW-1133">Transmembrane helix</keyword>
<keyword evidence="11" id="KW-1185">Reference proteome</keyword>
<evidence type="ECO:0000256" key="8">
    <source>
        <dbReference type="RuleBase" id="RU363032"/>
    </source>
</evidence>
<evidence type="ECO:0000313" key="11">
    <source>
        <dbReference type="Proteomes" id="UP001314796"/>
    </source>
</evidence>
<feature type="domain" description="ABC transmembrane type-1" evidence="9">
    <location>
        <begin position="332"/>
        <end position="537"/>
    </location>
</feature>
<evidence type="ECO:0000313" key="10">
    <source>
        <dbReference type="EMBL" id="MBM7614452.1"/>
    </source>
</evidence>
<comment type="subcellular location">
    <subcellularLocation>
        <location evidence="1">Cell inner membrane</location>
        <topology evidence="1">Multi-pass membrane protein</topology>
    </subcellularLocation>
    <subcellularLocation>
        <location evidence="8">Cell membrane</location>
        <topology evidence="8">Multi-pass membrane protein</topology>
    </subcellularLocation>
</comment>
<dbReference type="InterPro" id="IPR035906">
    <property type="entry name" value="MetI-like_sf"/>
</dbReference>
<protein>
    <submittedName>
        <fullName evidence="10">Iron(III) transport system permease protein</fullName>
    </submittedName>
</protein>
<feature type="transmembrane region" description="Helical" evidence="8">
    <location>
        <begin position="55"/>
        <end position="82"/>
    </location>
</feature>
<dbReference type="PROSITE" id="PS50928">
    <property type="entry name" value="ABC_TM1"/>
    <property type="match status" value="2"/>
</dbReference>
<dbReference type="EMBL" id="JAFBEE010000004">
    <property type="protein sequence ID" value="MBM7614452.1"/>
    <property type="molecule type" value="Genomic_DNA"/>
</dbReference>
<dbReference type="PANTHER" id="PTHR43357">
    <property type="entry name" value="INNER MEMBRANE ABC TRANSPORTER PERMEASE PROTEIN YDCV"/>
    <property type="match status" value="1"/>
</dbReference>
<feature type="domain" description="ABC transmembrane type-1" evidence="9">
    <location>
        <begin position="56"/>
        <end position="259"/>
    </location>
</feature>
<feature type="transmembrane region" description="Helical" evidence="8">
    <location>
        <begin position="291"/>
        <end position="317"/>
    </location>
</feature>
<evidence type="ECO:0000256" key="6">
    <source>
        <dbReference type="ARBA" id="ARBA00022989"/>
    </source>
</evidence>
<feature type="transmembrane region" description="Helical" evidence="8">
    <location>
        <begin position="412"/>
        <end position="430"/>
    </location>
</feature>